<accession>A0ABX8H2C6</accession>
<keyword evidence="3" id="KW-1185">Reference proteome</keyword>
<evidence type="ECO:0000313" key="2">
    <source>
        <dbReference type="EMBL" id="QWG10059.1"/>
    </source>
</evidence>
<dbReference type="EMBL" id="CP076129">
    <property type="protein sequence ID" value="QWG10059.1"/>
    <property type="molecule type" value="Genomic_DNA"/>
</dbReference>
<name>A0ABX8H2C6_9BACT</name>
<keyword evidence="1" id="KW-0472">Membrane</keyword>
<proteinExistence type="predicted"/>
<gene>
    <name evidence="2" type="ORF">KM029_20465</name>
</gene>
<feature type="transmembrane region" description="Helical" evidence="1">
    <location>
        <begin position="6"/>
        <end position="28"/>
    </location>
</feature>
<keyword evidence="1" id="KW-0812">Transmembrane</keyword>
<dbReference type="Proteomes" id="UP000682802">
    <property type="component" value="Chromosome 2"/>
</dbReference>
<evidence type="ECO:0000256" key="1">
    <source>
        <dbReference type="SAM" id="Phobius"/>
    </source>
</evidence>
<reference evidence="2 3" key="1">
    <citation type="submission" date="2021-05" db="EMBL/GenBank/DDBJ databases">
        <title>Comparative genomic studies on the polysaccharide-degrading batcterial strains of the Flammeovirga genus.</title>
        <authorList>
            <person name="Zewei F."/>
            <person name="Zheng Z."/>
            <person name="Yu L."/>
            <person name="Ruyue G."/>
            <person name="Yanhong M."/>
            <person name="Yuanyuan C."/>
            <person name="Jingyan G."/>
            <person name="Wenjun H."/>
        </authorList>
    </citation>
    <scope>NUCLEOTIDE SEQUENCE [LARGE SCALE GENOMIC DNA]</scope>
    <source>
        <strain evidence="2 3">YS10</strain>
    </source>
</reference>
<evidence type="ECO:0000313" key="3">
    <source>
        <dbReference type="Proteomes" id="UP000682802"/>
    </source>
</evidence>
<sequence length="131" mass="15211">MKTEKLHIVLNILCAGVILFNTFSVSLLKLDLERQRAFIEKVFCINKDKPEMSCHGQCFISKELKKEAKKQQETSEQLSKEYVLDLPVVRQEFVGIQFTDFEEQLQVTFPEVTMTSKELLDRALRPPIFSV</sequence>
<protein>
    <submittedName>
        <fullName evidence="2">Uncharacterized protein</fullName>
    </submittedName>
</protein>
<organism evidence="2 3">
    <name type="scientific">Flammeovirga kamogawensis</name>
    <dbReference type="NCBI Taxonomy" id="373891"/>
    <lineage>
        <taxon>Bacteria</taxon>
        <taxon>Pseudomonadati</taxon>
        <taxon>Bacteroidota</taxon>
        <taxon>Cytophagia</taxon>
        <taxon>Cytophagales</taxon>
        <taxon>Flammeovirgaceae</taxon>
        <taxon>Flammeovirga</taxon>
    </lineage>
</organism>
<keyword evidence="1" id="KW-1133">Transmembrane helix</keyword>
<dbReference type="RefSeq" id="WP_144076712.1">
    <property type="nucleotide sequence ID" value="NZ_CP076129.1"/>
</dbReference>